<feature type="compositionally biased region" description="Basic and acidic residues" evidence="1">
    <location>
        <begin position="24"/>
        <end position="59"/>
    </location>
</feature>
<sequence length="500" mass="57642">MAQRQDKVGRLSMKALSDIATKTENNRDKSVEKTREENKGKLKDDLTKRKAKRPTREVYRPGISRLSRRPDDRGEERFKKSTSGTDGLTSDDESYRDSKESSMEKEMEGIMGSMSSLYIRGSNSLPRRGSQPLYPDPRKTSTLTYKKPEIPRYIPRAKLLEQSYKTEDKSPDIEHKDLLSPSGFNRKVDIKSDLKKMVVTVVNDQAGIVSGQSRRNHPQTLNLQFTEKSDRYYRNEDGFRSPKHRGSIDFSRDDECETPTSPGSRIYRYKFEGIRKGTDMSRDDDCDSVSSQNQRQSKRRSYTKSKHYTSHYRRQRTGSISSEFSAASDASVDDTNGGHTYDWDEEVEREMSKSVHEELREETQKLQQMTEKMENMDYLETGTHPKLSVPSSYRSRAESSGSNYSEQPQGRSRKRDRRKSSKPKTESRDSSLQSNPSKDQISSHSGDGPRRGKGRGRLTYFHISCLNRDLILSEKFFCSLSSCIYLLLFNFFTKFIPLFV</sequence>
<proteinExistence type="predicted"/>
<feature type="region of interest" description="Disordered" evidence="1">
    <location>
        <begin position="381"/>
        <end position="453"/>
    </location>
</feature>
<feature type="compositionally biased region" description="Polar residues" evidence="1">
    <location>
        <begin position="430"/>
        <end position="445"/>
    </location>
</feature>
<keyword evidence="3" id="KW-1185">Reference proteome</keyword>
<evidence type="ECO:0000256" key="1">
    <source>
        <dbReference type="SAM" id="MobiDB-lite"/>
    </source>
</evidence>
<evidence type="ECO:0000313" key="2">
    <source>
        <dbReference type="EMBL" id="CAE1322981.1"/>
    </source>
</evidence>
<feature type="compositionally biased region" description="Low complexity" evidence="1">
    <location>
        <begin position="388"/>
        <end position="402"/>
    </location>
</feature>
<reference evidence="2" key="1">
    <citation type="submission" date="2021-01" db="EMBL/GenBank/DDBJ databases">
        <authorList>
            <person name="Li R."/>
            <person name="Bekaert M."/>
        </authorList>
    </citation>
    <scope>NUCLEOTIDE SEQUENCE</scope>
    <source>
        <strain evidence="2">Farmed</strain>
    </source>
</reference>
<feature type="compositionally biased region" description="Basic and acidic residues" evidence="1">
    <location>
        <begin position="227"/>
        <end position="253"/>
    </location>
</feature>
<dbReference type="EMBL" id="CAHIKZ030005350">
    <property type="protein sequence ID" value="CAE1322981.1"/>
    <property type="molecule type" value="Genomic_DNA"/>
</dbReference>
<accession>A0A812EKI9</accession>
<feature type="compositionally biased region" description="Basic residues" evidence="1">
    <location>
        <begin position="411"/>
        <end position="422"/>
    </location>
</feature>
<gene>
    <name evidence="2" type="ORF">SPHA_72877</name>
</gene>
<feature type="compositionally biased region" description="Basic and acidic residues" evidence="1">
    <location>
        <begin position="68"/>
        <end position="79"/>
    </location>
</feature>
<comment type="caution">
    <text evidence="2">The sequence shown here is derived from an EMBL/GenBank/DDBJ whole genome shotgun (WGS) entry which is preliminary data.</text>
</comment>
<feature type="region of interest" description="Disordered" evidence="1">
    <location>
        <begin position="210"/>
        <end position="364"/>
    </location>
</feature>
<dbReference type="Proteomes" id="UP000597762">
    <property type="component" value="Unassembled WGS sequence"/>
</dbReference>
<protein>
    <submittedName>
        <fullName evidence="2">Uncharacterized protein</fullName>
    </submittedName>
</protein>
<feature type="compositionally biased region" description="Basic and acidic residues" evidence="1">
    <location>
        <begin position="349"/>
        <end position="364"/>
    </location>
</feature>
<evidence type="ECO:0000313" key="3">
    <source>
        <dbReference type="Proteomes" id="UP000597762"/>
    </source>
</evidence>
<feature type="compositionally biased region" description="Basic and acidic residues" evidence="1">
    <location>
        <begin position="269"/>
        <end position="283"/>
    </location>
</feature>
<name>A0A812EKI9_ACAPH</name>
<organism evidence="2 3">
    <name type="scientific">Acanthosepion pharaonis</name>
    <name type="common">Pharaoh cuttlefish</name>
    <name type="synonym">Sepia pharaonis</name>
    <dbReference type="NCBI Taxonomy" id="158019"/>
    <lineage>
        <taxon>Eukaryota</taxon>
        <taxon>Metazoa</taxon>
        <taxon>Spiralia</taxon>
        <taxon>Lophotrochozoa</taxon>
        <taxon>Mollusca</taxon>
        <taxon>Cephalopoda</taxon>
        <taxon>Coleoidea</taxon>
        <taxon>Decapodiformes</taxon>
        <taxon>Sepiida</taxon>
        <taxon>Sepiina</taxon>
        <taxon>Sepiidae</taxon>
        <taxon>Acanthosepion</taxon>
    </lineage>
</organism>
<feature type="compositionally biased region" description="Polar residues" evidence="1">
    <location>
        <begin position="210"/>
        <end position="226"/>
    </location>
</feature>
<feature type="region of interest" description="Disordered" evidence="1">
    <location>
        <begin position="164"/>
        <end position="184"/>
    </location>
</feature>
<feature type="compositionally biased region" description="Basic and acidic residues" evidence="1">
    <location>
        <begin position="164"/>
        <end position="178"/>
    </location>
</feature>
<feature type="region of interest" description="Disordered" evidence="1">
    <location>
        <begin position="1"/>
        <end position="148"/>
    </location>
</feature>
<dbReference type="AlphaFoldDB" id="A0A812EKI9"/>
<feature type="compositionally biased region" description="Basic residues" evidence="1">
    <location>
        <begin position="296"/>
        <end position="316"/>
    </location>
</feature>
<feature type="compositionally biased region" description="Basic and acidic residues" evidence="1">
    <location>
        <begin position="93"/>
        <end position="108"/>
    </location>
</feature>